<proteinExistence type="predicted"/>
<feature type="region of interest" description="Disordered" evidence="1">
    <location>
        <begin position="1"/>
        <end position="36"/>
    </location>
</feature>
<dbReference type="EMBL" id="KN880962">
    <property type="protein sequence ID" value="KIY61371.1"/>
    <property type="molecule type" value="Genomic_DNA"/>
</dbReference>
<feature type="compositionally biased region" description="Low complexity" evidence="1">
    <location>
        <begin position="24"/>
        <end position="35"/>
    </location>
</feature>
<feature type="compositionally biased region" description="Basic and acidic residues" evidence="1">
    <location>
        <begin position="53"/>
        <end position="66"/>
    </location>
</feature>
<sequence>MAPTTRNGPRSKLIERRPRDHTSAPRAAAAAAAPRTLNAAERKRIIEARRLREAEEKAQKDADVRSKTAAIMASQP</sequence>
<feature type="region of interest" description="Disordered" evidence="1">
    <location>
        <begin position="53"/>
        <end position="76"/>
    </location>
</feature>
<dbReference type="AlphaFoldDB" id="A0A0D7AVS0"/>
<gene>
    <name evidence="2" type="ORF">CYLTODRAFT_459918</name>
</gene>
<accession>A0A0D7AVS0</accession>
<protein>
    <submittedName>
        <fullName evidence="2">Uncharacterized protein</fullName>
    </submittedName>
</protein>
<feature type="non-terminal residue" evidence="2">
    <location>
        <position position="76"/>
    </location>
</feature>
<keyword evidence="3" id="KW-1185">Reference proteome</keyword>
<reference evidence="2 3" key="1">
    <citation type="journal article" date="2015" name="Fungal Genet. Biol.">
        <title>Evolution of novel wood decay mechanisms in Agaricales revealed by the genome sequences of Fistulina hepatica and Cylindrobasidium torrendii.</title>
        <authorList>
            <person name="Floudas D."/>
            <person name="Held B.W."/>
            <person name="Riley R."/>
            <person name="Nagy L.G."/>
            <person name="Koehler G."/>
            <person name="Ransdell A.S."/>
            <person name="Younus H."/>
            <person name="Chow J."/>
            <person name="Chiniquy J."/>
            <person name="Lipzen A."/>
            <person name="Tritt A."/>
            <person name="Sun H."/>
            <person name="Haridas S."/>
            <person name="LaButti K."/>
            <person name="Ohm R.A."/>
            <person name="Kues U."/>
            <person name="Blanchette R.A."/>
            <person name="Grigoriev I.V."/>
            <person name="Minto R.E."/>
            <person name="Hibbett D.S."/>
        </authorList>
    </citation>
    <scope>NUCLEOTIDE SEQUENCE [LARGE SCALE GENOMIC DNA]</scope>
    <source>
        <strain evidence="2 3">FP15055 ss-10</strain>
    </source>
</reference>
<evidence type="ECO:0000313" key="3">
    <source>
        <dbReference type="Proteomes" id="UP000054007"/>
    </source>
</evidence>
<dbReference type="Proteomes" id="UP000054007">
    <property type="component" value="Unassembled WGS sequence"/>
</dbReference>
<organism evidence="2 3">
    <name type="scientific">Cylindrobasidium torrendii FP15055 ss-10</name>
    <dbReference type="NCBI Taxonomy" id="1314674"/>
    <lineage>
        <taxon>Eukaryota</taxon>
        <taxon>Fungi</taxon>
        <taxon>Dikarya</taxon>
        <taxon>Basidiomycota</taxon>
        <taxon>Agaricomycotina</taxon>
        <taxon>Agaricomycetes</taxon>
        <taxon>Agaricomycetidae</taxon>
        <taxon>Agaricales</taxon>
        <taxon>Marasmiineae</taxon>
        <taxon>Physalacriaceae</taxon>
        <taxon>Cylindrobasidium</taxon>
    </lineage>
</organism>
<feature type="compositionally biased region" description="Basic and acidic residues" evidence="1">
    <location>
        <begin position="12"/>
        <end position="23"/>
    </location>
</feature>
<evidence type="ECO:0000313" key="2">
    <source>
        <dbReference type="EMBL" id="KIY61371.1"/>
    </source>
</evidence>
<name>A0A0D7AVS0_9AGAR</name>
<evidence type="ECO:0000256" key="1">
    <source>
        <dbReference type="SAM" id="MobiDB-lite"/>
    </source>
</evidence>